<dbReference type="GO" id="GO:0033214">
    <property type="term" value="P:siderophore-iron import into cell"/>
    <property type="evidence" value="ECO:0007669"/>
    <property type="project" value="TreeGrafter"/>
</dbReference>
<keyword evidence="4" id="KW-1003">Cell membrane</keyword>
<evidence type="ECO:0000256" key="7">
    <source>
        <dbReference type="ARBA" id="ARBA00023136"/>
    </source>
</evidence>
<feature type="transmembrane region" description="Helical" evidence="8">
    <location>
        <begin position="291"/>
        <end position="309"/>
    </location>
</feature>
<feature type="transmembrane region" description="Helical" evidence="8">
    <location>
        <begin position="209"/>
        <end position="231"/>
    </location>
</feature>
<keyword evidence="5 8" id="KW-0812">Transmembrane</keyword>
<dbReference type="GO" id="GO:0022857">
    <property type="term" value="F:transmembrane transporter activity"/>
    <property type="evidence" value="ECO:0007669"/>
    <property type="project" value="InterPro"/>
</dbReference>
<accession>A0A3R9P888</accession>
<feature type="transmembrane region" description="Helical" evidence="8">
    <location>
        <begin position="21"/>
        <end position="48"/>
    </location>
</feature>
<keyword evidence="3" id="KW-0813">Transport</keyword>
<dbReference type="PANTHER" id="PTHR30472">
    <property type="entry name" value="FERRIC ENTEROBACTIN TRANSPORT SYSTEM PERMEASE PROTEIN"/>
    <property type="match status" value="1"/>
</dbReference>
<name>A0A3R9P888_9BACI</name>
<dbReference type="FunFam" id="1.10.3470.10:FF:000001">
    <property type="entry name" value="Vitamin B12 ABC transporter permease BtuC"/>
    <property type="match status" value="1"/>
</dbReference>
<feature type="transmembrane region" description="Helical" evidence="8">
    <location>
        <begin position="106"/>
        <end position="125"/>
    </location>
</feature>
<reference evidence="9 10" key="1">
    <citation type="submission" date="2018-10" db="EMBL/GenBank/DDBJ databases">
        <title>Draft genome sequence of Bacillus salarius IM0101, isolated from a hypersaline soil in Inner Mongolia, China.</title>
        <authorList>
            <person name="Yamprayoonswat W."/>
            <person name="Boonvisut S."/>
            <person name="Jumpathong W."/>
            <person name="Sittihan S."/>
            <person name="Ruangsuj P."/>
            <person name="Wanthongcharoen S."/>
            <person name="Thongpramul N."/>
            <person name="Pimmason S."/>
            <person name="Yu B."/>
            <person name="Yasawong M."/>
        </authorList>
    </citation>
    <scope>NUCLEOTIDE SEQUENCE [LARGE SCALE GENOMIC DNA]</scope>
    <source>
        <strain evidence="9 10">IM0101</strain>
    </source>
</reference>
<dbReference type="RefSeq" id="WP_125553291.1">
    <property type="nucleotide sequence ID" value="NZ_RBVX01000001.1"/>
</dbReference>
<dbReference type="Proteomes" id="UP000275076">
    <property type="component" value="Unassembled WGS sequence"/>
</dbReference>
<comment type="caution">
    <text evidence="9">The sequence shown here is derived from an EMBL/GenBank/DDBJ whole genome shotgun (WGS) entry which is preliminary data.</text>
</comment>
<dbReference type="AlphaFoldDB" id="A0A3R9P888"/>
<evidence type="ECO:0000256" key="6">
    <source>
        <dbReference type="ARBA" id="ARBA00022989"/>
    </source>
</evidence>
<keyword evidence="6 8" id="KW-1133">Transmembrane helix</keyword>
<dbReference type="InterPro" id="IPR000522">
    <property type="entry name" value="ABC_transptr_permease_BtuC"/>
</dbReference>
<evidence type="ECO:0000256" key="4">
    <source>
        <dbReference type="ARBA" id="ARBA00022475"/>
    </source>
</evidence>
<evidence type="ECO:0000256" key="3">
    <source>
        <dbReference type="ARBA" id="ARBA00022448"/>
    </source>
</evidence>
<protein>
    <submittedName>
        <fullName evidence="9">Iron ABC transporter permease</fullName>
    </submittedName>
</protein>
<dbReference type="PANTHER" id="PTHR30472:SF24">
    <property type="entry name" value="FERRIC ENTEROBACTIN TRANSPORT SYSTEM PERMEASE PROTEIN FEPG"/>
    <property type="match status" value="1"/>
</dbReference>
<keyword evidence="10" id="KW-1185">Reference proteome</keyword>
<evidence type="ECO:0000256" key="5">
    <source>
        <dbReference type="ARBA" id="ARBA00022692"/>
    </source>
</evidence>
<dbReference type="OrthoDB" id="9811721at2"/>
<feature type="transmembrane region" description="Helical" evidence="8">
    <location>
        <begin position="164"/>
        <end position="184"/>
    </location>
</feature>
<dbReference type="Pfam" id="PF01032">
    <property type="entry name" value="FecCD"/>
    <property type="match status" value="1"/>
</dbReference>
<sequence>MSNKITFRSKKELFSFLLDKRTLIVIAVLTVLTTILFILGIGVGSTVIHPVEVVRTLLGQGTEKNMLIIETLRLPRVIIALLVGAALGVSGAILQGIIRNPLASPDIIGITGGAALAAITFITYFSESLSIKWLPAAAFLGAFFIAIIVYILAWNKGVTPIKLVLIGIGISAVTSSLTTLMIVLSPNNEASQAYTWLTGSIYGASWENVYLLLPWVVVFIPLALICSRSVNIQGLGDDIAKSLGSRVQLYRIILVLISVALAGSAVAIGGAIGFIGLIAPHIARKLVGPSFGGVIPVSAIIGSLIVLSADTVARTAFLPLDIPAGVFTAGIGAPFFIYLLCRNRNL</sequence>
<evidence type="ECO:0000256" key="1">
    <source>
        <dbReference type="ARBA" id="ARBA00004651"/>
    </source>
</evidence>
<gene>
    <name evidence="9" type="ORF">D7Z54_00190</name>
</gene>
<dbReference type="GO" id="GO:0005886">
    <property type="term" value="C:plasma membrane"/>
    <property type="evidence" value="ECO:0007669"/>
    <property type="project" value="UniProtKB-SubCell"/>
</dbReference>
<dbReference type="CDD" id="cd06550">
    <property type="entry name" value="TM_ABC_iron-siderophores_like"/>
    <property type="match status" value="1"/>
</dbReference>
<proteinExistence type="inferred from homology"/>
<dbReference type="SUPFAM" id="SSF81345">
    <property type="entry name" value="ABC transporter involved in vitamin B12 uptake, BtuC"/>
    <property type="match status" value="1"/>
</dbReference>
<evidence type="ECO:0000256" key="8">
    <source>
        <dbReference type="SAM" id="Phobius"/>
    </source>
</evidence>
<comment type="similarity">
    <text evidence="2">Belongs to the binding-protein-dependent transport system permease family. FecCD subfamily.</text>
</comment>
<dbReference type="Gene3D" id="1.10.3470.10">
    <property type="entry name" value="ABC transporter involved in vitamin B12 uptake, BtuC"/>
    <property type="match status" value="1"/>
</dbReference>
<evidence type="ECO:0000256" key="2">
    <source>
        <dbReference type="ARBA" id="ARBA00007935"/>
    </source>
</evidence>
<feature type="transmembrane region" description="Helical" evidence="8">
    <location>
        <begin position="316"/>
        <end position="340"/>
    </location>
</feature>
<comment type="subcellular location">
    <subcellularLocation>
        <location evidence="1">Cell membrane</location>
        <topology evidence="1">Multi-pass membrane protein</topology>
    </subcellularLocation>
</comment>
<dbReference type="InterPro" id="IPR037294">
    <property type="entry name" value="ABC_BtuC-like"/>
</dbReference>
<feature type="transmembrane region" description="Helical" evidence="8">
    <location>
        <begin position="252"/>
        <end position="279"/>
    </location>
</feature>
<feature type="transmembrane region" description="Helical" evidence="8">
    <location>
        <begin position="131"/>
        <end position="152"/>
    </location>
</feature>
<keyword evidence="7 8" id="KW-0472">Membrane</keyword>
<dbReference type="EMBL" id="RBVX01000001">
    <property type="protein sequence ID" value="RSL35034.1"/>
    <property type="molecule type" value="Genomic_DNA"/>
</dbReference>
<feature type="transmembrane region" description="Helical" evidence="8">
    <location>
        <begin position="74"/>
        <end position="94"/>
    </location>
</feature>
<evidence type="ECO:0000313" key="10">
    <source>
        <dbReference type="Proteomes" id="UP000275076"/>
    </source>
</evidence>
<evidence type="ECO:0000313" key="9">
    <source>
        <dbReference type="EMBL" id="RSL35034.1"/>
    </source>
</evidence>
<organism evidence="9 10">
    <name type="scientific">Salibacterium salarium</name>
    <dbReference type="NCBI Taxonomy" id="284579"/>
    <lineage>
        <taxon>Bacteria</taxon>
        <taxon>Bacillati</taxon>
        <taxon>Bacillota</taxon>
        <taxon>Bacilli</taxon>
        <taxon>Bacillales</taxon>
        <taxon>Bacillaceae</taxon>
    </lineage>
</organism>